<dbReference type="HOGENOM" id="CLU_2081947_0_0_9"/>
<evidence type="ECO:0008006" key="3">
    <source>
        <dbReference type="Google" id="ProtNLM"/>
    </source>
</evidence>
<accession>A0A078MKS2</accession>
<keyword evidence="1" id="KW-0732">Signal</keyword>
<feature type="chain" id="PRO_5001742115" description="Lipoprotein" evidence="1">
    <location>
        <begin position="16"/>
        <end position="117"/>
    </location>
</feature>
<reference evidence="2" key="1">
    <citation type="submission" date="2014-07" db="EMBL/GenBank/DDBJ databases">
        <authorList>
            <person name="Urmite Genomes Urmite Genomes"/>
        </authorList>
    </citation>
    <scope>NUCLEOTIDE SEQUENCE</scope>
    <source>
        <strain evidence="2">13S34_air</strain>
    </source>
</reference>
<gene>
    <name evidence="2" type="ORF">BN1050_02404</name>
</gene>
<organism evidence="2">
    <name type="scientific">Metalysinibacillus saudimassiliensis</name>
    <dbReference type="NCBI Taxonomy" id="1461583"/>
    <lineage>
        <taxon>Bacteria</taxon>
        <taxon>Bacillati</taxon>
        <taxon>Bacillota</taxon>
        <taxon>Bacilli</taxon>
        <taxon>Bacillales</taxon>
        <taxon>Caryophanaceae</taxon>
        <taxon>Metalysinibacillus</taxon>
    </lineage>
</organism>
<dbReference type="EMBL" id="LN483077">
    <property type="protein sequence ID" value="CEA05326.1"/>
    <property type="molecule type" value="Genomic_DNA"/>
</dbReference>
<evidence type="ECO:0000256" key="1">
    <source>
        <dbReference type="SAM" id="SignalP"/>
    </source>
</evidence>
<dbReference type="AlphaFoldDB" id="A0A078MKS2"/>
<protein>
    <recommendedName>
        <fullName evidence="3">Lipoprotein</fullName>
    </recommendedName>
</protein>
<dbReference type="PROSITE" id="PS51257">
    <property type="entry name" value="PROKAR_LIPOPROTEIN"/>
    <property type="match status" value="1"/>
</dbReference>
<evidence type="ECO:0000313" key="2">
    <source>
        <dbReference type="EMBL" id="CEA05326.1"/>
    </source>
</evidence>
<name>A0A078MKS2_9BACL</name>
<sequence>MKKLFVLLLAVVVLAACEYDTTIKEVNQVPTKLAEQVDTSQAVQYMALDHRSYVVITTDKHVSGKVHVENGQLTVNLTEGGSKDHEQQHIFRVETAKDYDTVMVKVNNEEVPLEVIM</sequence>
<feature type="signal peptide" evidence="1">
    <location>
        <begin position="1"/>
        <end position="15"/>
    </location>
</feature>
<proteinExistence type="predicted"/>
<dbReference type="PATRIC" id="fig|1461583.4.peg.2321"/>